<dbReference type="Proteomes" id="UP000515789">
    <property type="component" value="Chromosome"/>
</dbReference>
<name>A0A7G5MV89_9FIRM</name>
<gene>
    <name evidence="1" type="ORF">E5259_13555</name>
</gene>
<proteinExistence type="predicted"/>
<evidence type="ECO:0000313" key="1">
    <source>
        <dbReference type="EMBL" id="QMW78532.1"/>
    </source>
</evidence>
<evidence type="ECO:0000313" key="2">
    <source>
        <dbReference type="Proteomes" id="UP000515789"/>
    </source>
</evidence>
<dbReference type="GeneID" id="75051061"/>
<dbReference type="EMBL" id="CP039126">
    <property type="protein sequence ID" value="QMW78532.1"/>
    <property type="molecule type" value="Genomic_DNA"/>
</dbReference>
<organism evidence="1 2">
    <name type="scientific">Blautia producta</name>
    <dbReference type="NCBI Taxonomy" id="33035"/>
    <lineage>
        <taxon>Bacteria</taxon>
        <taxon>Bacillati</taxon>
        <taxon>Bacillota</taxon>
        <taxon>Clostridia</taxon>
        <taxon>Lachnospirales</taxon>
        <taxon>Lachnospiraceae</taxon>
        <taxon>Blautia</taxon>
    </lineage>
</organism>
<dbReference type="AlphaFoldDB" id="A0A7G5MV89"/>
<protein>
    <submittedName>
        <fullName evidence="1">Uncharacterized protein</fullName>
    </submittedName>
</protein>
<dbReference type="RefSeq" id="WP_018593906.1">
    <property type="nucleotide sequence ID" value="NZ_CABLBP010000011.1"/>
</dbReference>
<reference evidence="1 2" key="1">
    <citation type="submission" date="2019-04" db="EMBL/GenBank/DDBJ databases">
        <authorList>
            <person name="Schori C."/>
            <person name="Ahrens C."/>
        </authorList>
    </citation>
    <scope>NUCLEOTIDE SEQUENCE [LARGE SCALE GENOMIC DNA]</scope>
    <source>
        <strain evidence="1 2">DSM 2950</strain>
    </source>
</reference>
<sequence length="390" mass="46638">MAYCYDGKTYETIKEMAEEYGIDRQRIYSFRRRGWSLEDAMQMCINDVRGRGRLFEYNGKLYRSPKALAEEYGLPWNSLAHYIQRCKTVEEAVDRCKEAQEKKIMLWGKRYQSRYEVATAFGIRETSISVRIHTRNRTLEEIVLELLQKEPICFEGKTYNTLVELCAEYQVQPCNVFERLKYGKTLEEAIYLPIRNNGKRYEIEYEGKVYQNAAFLCREYNISKLLVYGQQRYKPEYSFIECFHLVKQLRDECGWPKTEVFAFIPRCKIQGKFYKRISDFASAVGMTRGQIDTYKSRHHHKNMIEALQEMKKDRIPAYKTECGLLPYSEARKKKYTSKQLEQLAYVPSALPRYPMLQSFDFTQDSMDILLRYEELFQKQSQCKREWREQR</sequence>
<accession>A0A7G5MV89</accession>